<sequence length="562" mass="63987">MKRWIKVVGGLLFAGILASCGTGETATQTNAQNDESLNVMTTFYPMYEFTKQVVGDEGNVELLIPAGTDSHDYEPSARDMAKIQEADVFVYNDENMETWVPAIEHTLEEGDVLPIKATEGMLLLPGDDHGHHHDHGDHDDHDHADDDHDHDHDHDHGDHDDHDHADDDHDHDHDHDDDADDHDHDHDHGDHCHSHELDPHVWLAPNLAMKQVETIRDQLIEAYPEKEEAFTENAASYLEELEALHNTFKETLGQAKQKSFVTQHAAFNYLALEYGLNQVPIAGLSSSEEPSAARIAELKEFVEEHGIEYIYFEENAKDSIARTLATEAGVSLAVLNPLEGLTKEQMDNGETYISIMEANLKALQKTTDTENPLEDTLKPEKEKTVYNGYFEDEEVKDRPLSDWNGVWQTVDTYMADGTFDQVFEYKAKTNPDMTAEEYREYYEVGYKTDVEKIEIKDDTMIFTFKNGEVKESKYRYAGKEILNYSAGNRGVRFLFEAEDPDSGAFKYVQFSDHSIAPTKSDHFHIYLGNDSQEALLEEIENWPTFYPEEMTGKEIAQEMIAH</sequence>
<evidence type="ECO:0000256" key="8">
    <source>
        <dbReference type="SAM" id="MobiDB-lite"/>
    </source>
</evidence>
<gene>
    <name evidence="11" type="ORF">DOK79_001669</name>
</gene>
<keyword evidence="4" id="KW-0862">Zinc</keyword>
<dbReference type="InterPro" id="IPR006128">
    <property type="entry name" value="Lipoprotein_PsaA-like"/>
</dbReference>
<feature type="chain" id="PRO_5045624593" evidence="9">
    <location>
        <begin position="22"/>
        <end position="562"/>
    </location>
</feature>
<evidence type="ECO:0000256" key="6">
    <source>
        <dbReference type="ARBA" id="ARBA00023065"/>
    </source>
</evidence>
<dbReference type="InterPro" id="IPR050492">
    <property type="entry name" value="Bact_metal-bind_prot9"/>
</dbReference>
<keyword evidence="6" id="KW-0406">Ion transport</keyword>
<dbReference type="RefSeq" id="WP_242543322.1">
    <property type="nucleotide sequence ID" value="NZ_CP147250.1"/>
</dbReference>
<evidence type="ECO:0000256" key="7">
    <source>
        <dbReference type="RuleBase" id="RU003512"/>
    </source>
</evidence>
<evidence type="ECO:0000256" key="9">
    <source>
        <dbReference type="SAM" id="SignalP"/>
    </source>
</evidence>
<dbReference type="Gene3D" id="3.40.50.1980">
    <property type="entry name" value="Nitrogenase molybdenum iron protein domain"/>
    <property type="match status" value="3"/>
</dbReference>
<dbReference type="PRINTS" id="PR00691">
    <property type="entry name" value="ADHESINB"/>
</dbReference>
<dbReference type="PRINTS" id="PR00690">
    <property type="entry name" value="ADHESNFAMILY"/>
</dbReference>
<dbReference type="PANTHER" id="PTHR42953:SF3">
    <property type="entry name" value="HIGH-AFFINITY ZINC UPTAKE SYSTEM PROTEIN ZNUA"/>
    <property type="match status" value="1"/>
</dbReference>
<dbReference type="Proteomes" id="UP000664360">
    <property type="component" value="Chromosome"/>
</dbReference>
<dbReference type="EMBL" id="CP147250">
    <property type="protein sequence ID" value="WYJ80116.1"/>
    <property type="molecule type" value="Genomic_DNA"/>
</dbReference>
<dbReference type="SUPFAM" id="SSF50814">
    <property type="entry name" value="Lipocalins"/>
    <property type="match status" value="1"/>
</dbReference>
<dbReference type="PROSITE" id="PS51257">
    <property type="entry name" value="PROKAR_LIPOPROTEIN"/>
    <property type="match status" value="1"/>
</dbReference>
<feature type="signal peptide" evidence="9">
    <location>
        <begin position="1"/>
        <end position="21"/>
    </location>
</feature>
<proteinExistence type="inferred from homology"/>
<dbReference type="CDD" id="cd01017">
    <property type="entry name" value="AdcA"/>
    <property type="match status" value="1"/>
</dbReference>
<feature type="region of interest" description="Disordered" evidence="8">
    <location>
        <begin position="124"/>
        <end position="195"/>
    </location>
</feature>
<reference evidence="11 12" key="1">
    <citation type="submission" date="2024-03" db="EMBL/GenBank/DDBJ databases">
        <title>The Genome Sequence of Enterococcus sp. DIV1094.</title>
        <authorList>
            <consortium name="The Broad Institute Genomics Platform"/>
            <consortium name="The Broad Institute Microbial Omics Core"/>
            <consortium name="The Broad Institute Genomic Center for Infectious Diseases"/>
            <person name="Earl A."/>
            <person name="Manson A."/>
            <person name="Gilmore M."/>
            <person name="Schwartman J."/>
            <person name="Shea T."/>
            <person name="Abouelleil A."/>
            <person name="Cao P."/>
            <person name="Chapman S."/>
            <person name="Cusick C."/>
            <person name="Young S."/>
            <person name="Neafsey D."/>
            <person name="Nusbaum C."/>
            <person name="Birren B."/>
        </authorList>
    </citation>
    <scope>NUCLEOTIDE SEQUENCE [LARGE SCALE GENOMIC DNA]</scope>
    <source>
        <strain evidence="11 12">DIV1094</strain>
    </source>
</reference>
<keyword evidence="3 9" id="KW-0732">Signal</keyword>
<keyword evidence="12" id="KW-1185">Reference proteome</keyword>
<evidence type="ECO:0000256" key="2">
    <source>
        <dbReference type="ARBA" id="ARBA00022448"/>
    </source>
</evidence>
<dbReference type="InterPro" id="IPR006127">
    <property type="entry name" value="ZnuA-like"/>
</dbReference>
<evidence type="ECO:0000256" key="4">
    <source>
        <dbReference type="ARBA" id="ARBA00022833"/>
    </source>
</evidence>
<keyword evidence="5" id="KW-0864">Zinc transport</keyword>
<comment type="similarity">
    <text evidence="1 7">Belongs to the bacterial solute-binding protein 9 family.</text>
</comment>
<evidence type="ECO:0000313" key="12">
    <source>
        <dbReference type="Proteomes" id="UP000664360"/>
    </source>
</evidence>
<evidence type="ECO:0000259" key="10">
    <source>
        <dbReference type="Pfam" id="PF09223"/>
    </source>
</evidence>
<dbReference type="Pfam" id="PF09223">
    <property type="entry name" value="ZinT"/>
    <property type="match status" value="1"/>
</dbReference>
<protein>
    <submittedName>
        <fullName evidence="11">Zinc transport system substrate-binding protein</fullName>
    </submittedName>
</protein>
<dbReference type="Gene3D" id="2.40.128.20">
    <property type="match status" value="1"/>
</dbReference>
<evidence type="ECO:0000256" key="5">
    <source>
        <dbReference type="ARBA" id="ARBA00022906"/>
    </source>
</evidence>
<keyword evidence="2 7" id="KW-0813">Transport</keyword>
<feature type="compositionally biased region" description="Basic and acidic residues" evidence="8">
    <location>
        <begin position="126"/>
        <end position="195"/>
    </location>
</feature>
<dbReference type="SUPFAM" id="SSF53807">
    <property type="entry name" value="Helical backbone' metal receptor"/>
    <property type="match status" value="1"/>
</dbReference>
<dbReference type="InterPro" id="IPR012674">
    <property type="entry name" value="Calycin"/>
</dbReference>
<dbReference type="Pfam" id="PF01297">
    <property type="entry name" value="ZnuA"/>
    <property type="match status" value="1"/>
</dbReference>
<accession>A0ABZ2SWL0</accession>
<dbReference type="InterPro" id="IPR015304">
    <property type="entry name" value="ZinT_dom"/>
</dbReference>
<dbReference type="PANTHER" id="PTHR42953">
    <property type="entry name" value="HIGH-AFFINITY ZINC UPTAKE SYSTEM PROTEIN ZNUA-RELATED"/>
    <property type="match status" value="1"/>
</dbReference>
<evidence type="ECO:0000256" key="1">
    <source>
        <dbReference type="ARBA" id="ARBA00011028"/>
    </source>
</evidence>
<feature type="domain" description="ZinT" evidence="10">
    <location>
        <begin position="382"/>
        <end position="562"/>
    </location>
</feature>
<evidence type="ECO:0000256" key="3">
    <source>
        <dbReference type="ARBA" id="ARBA00022729"/>
    </source>
</evidence>
<dbReference type="InterPro" id="IPR006129">
    <property type="entry name" value="AdhesinB"/>
</dbReference>
<name>A0ABZ2SWL0_9ENTE</name>
<organism evidence="11 12">
    <name type="scientific">Candidatus Enterococcus mangumiae</name>
    <dbReference type="NCBI Taxonomy" id="2230878"/>
    <lineage>
        <taxon>Bacteria</taxon>
        <taxon>Bacillati</taxon>
        <taxon>Bacillota</taxon>
        <taxon>Bacilli</taxon>
        <taxon>Lactobacillales</taxon>
        <taxon>Enterococcaceae</taxon>
        <taxon>Enterococcus</taxon>
    </lineage>
</organism>
<evidence type="ECO:0000313" key="11">
    <source>
        <dbReference type="EMBL" id="WYJ80116.1"/>
    </source>
</evidence>